<protein>
    <submittedName>
        <fullName evidence="1">Uncharacterized protein</fullName>
    </submittedName>
</protein>
<evidence type="ECO:0000313" key="1">
    <source>
        <dbReference type="EMBL" id="SEK21540.1"/>
    </source>
</evidence>
<accession>A0A1H7FBW6</accession>
<reference evidence="2" key="1">
    <citation type="submission" date="2016-10" db="EMBL/GenBank/DDBJ databases">
        <authorList>
            <person name="Varghese N."/>
            <person name="Submissions S."/>
        </authorList>
    </citation>
    <scope>NUCLEOTIDE SEQUENCE [LARGE SCALE GENOMIC DNA]</scope>
    <source>
        <strain evidence="2">DSM 17044</strain>
    </source>
</reference>
<keyword evidence="2" id="KW-1185">Reference proteome</keyword>
<organism evidence="1 2">
    <name type="scientific">Stigmatella aurantiaca</name>
    <dbReference type="NCBI Taxonomy" id="41"/>
    <lineage>
        <taxon>Bacteria</taxon>
        <taxon>Pseudomonadati</taxon>
        <taxon>Myxococcota</taxon>
        <taxon>Myxococcia</taxon>
        <taxon>Myxococcales</taxon>
        <taxon>Cystobacterineae</taxon>
        <taxon>Archangiaceae</taxon>
        <taxon>Stigmatella</taxon>
    </lineage>
</organism>
<gene>
    <name evidence="1" type="ORF">SAMN05444354_1013</name>
</gene>
<evidence type="ECO:0000313" key="2">
    <source>
        <dbReference type="Proteomes" id="UP000182719"/>
    </source>
</evidence>
<name>A0A1H7FBW6_STIAU</name>
<proteinExistence type="predicted"/>
<dbReference type="Proteomes" id="UP000182719">
    <property type="component" value="Unassembled WGS sequence"/>
</dbReference>
<dbReference type="RefSeq" id="WP_281248469.1">
    <property type="nucleotide sequence ID" value="NZ_FOAP01000001.1"/>
</dbReference>
<sequence>MLLDVLNVLVARASLANAIAVANEDDPLTAGRVLSLALTGLRP</sequence>
<dbReference type="EMBL" id="FOAP01000001">
    <property type="protein sequence ID" value="SEK21540.1"/>
    <property type="molecule type" value="Genomic_DNA"/>
</dbReference>
<dbReference type="AlphaFoldDB" id="A0A1H7FBW6"/>